<dbReference type="Gene3D" id="2.60.120.200">
    <property type="match status" value="1"/>
</dbReference>
<proteinExistence type="predicted"/>
<protein>
    <recommendedName>
        <fullName evidence="1">Beta-xylosidase C-terminal Concanavalin A-like domain-containing protein</fullName>
    </recommendedName>
</protein>
<dbReference type="eggNOG" id="COG3507">
    <property type="taxonomic scope" value="Bacteria"/>
</dbReference>
<dbReference type="PANTHER" id="PTHR42812">
    <property type="entry name" value="BETA-XYLOSIDASE"/>
    <property type="match status" value="1"/>
</dbReference>
<sequence>MIIQKTKHHQFKATTLLNFQTKKDNEQAGLILYRTANGYYSLLKDKSGIVLIKKHLGKKEIIEHIPYNKQEVFLSVAVNSTEIQFSFGETQQHMTNIGSIQNVAPLSDNKFNKFNGTGVGVYATSNGKQSRNKALNDWFEYISDKN</sequence>
<dbReference type="STRING" id="471870.BACINT_00366"/>
<evidence type="ECO:0000313" key="2">
    <source>
        <dbReference type="EMBL" id="EDV07589.1"/>
    </source>
</evidence>
<dbReference type="AlphaFoldDB" id="B3C632"/>
<reference evidence="2 3" key="1">
    <citation type="submission" date="2008-04" db="EMBL/GenBank/DDBJ databases">
        <title>Draft genome sequence of Bacteroides intestinalis (DSM 17393).</title>
        <authorList>
            <person name="Sudarsanam P."/>
            <person name="Ley R."/>
            <person name="Guruge J."/>
            <person name="Turnbaugh P.J."/>
            <person name="Mahowald M."/>
            <person name="Liep D."/>
            <person name="Gordon J."/>
        </authorList>
    </citation>
    <scope>NUCLEOTIDE SEQUENCE [LARGE SCALE GENOMIC DNA]</scope>
    <source>
        <strain evidence="2 3">DSM 17393</strain>
    </source>
</reference>
<reference evidence="2 3" key="2">
    <citation type="submission" date="2008-04" db="EMBL/GenBank/DDBJ databases">
        <authorList>
            <person name="Fulton L."/>
            <person name="Clifton S."/>
            <person name="Fulton B."/>
            <person name="Xu J."/>
            <person name="Minx P."/>
            <person name="Pepin K.H."/>
            <person name="Johnson M."/>
            <person name="Thiruvilangam P."/>
            <person name="Bhonagiri V."/>
            <person name="Nash W.E."/>
            <person name="Mardis E.R."/>
            <person name="Wilson R.K."/>
        </authorList>
    </citation>
    <scope>NUCLEOTIDE SEQUENCE [LARGE SCALE GENOMIC DNA]</scope>
    <source>
        <strain evidence="2 3">DSM 17393</strain>
    </source>
</reference>
<comment type="caution">
    <text evidence="2">The sequence shown here is derived from an EMBL/GenBank/DDBJ whole genome shotgun (WGS) entry which is preliminary data.</text>
</comment>
<name>B3C632_9BACE</name>
<dbReference type="PANTHER" id="PTHR42812:SF12">
    <property type="entry name" value="BETA-XYLOSIDASE-RELATED"/>
    <property type="match status" value="1"/>
</dbReference>
<feature type="domain" description="Beta-xylosidase C-terminal Concanavalin A-like" evidence="1">
    <location>
        <begin position="1"/>
        <end position="141"/>
    </location>
</feature>
<evidence type="ECO:0000259" key="1">
    <source>
        <dbReference type="Pfam" id="PF17851"/>
    </source>
</evidence>
<dbReference type="InterPro" id="IPR051795">
    <property type="entry name" value="Glycosyl_Hydrlase_43"/>
</dbReference>
<evidence type="ECO:0000313" key="3">
    <source>
        <dbReference type="Proteomes" id="UP000004596"/>
    </source>
</evidence>
<dbReference type="InterPro" id="IPR013320">
    <property type="entry name" value="ConA-like_dom_sf"/>
</dbReference>
<gene>
    <name evidence="2" type="ORF">BACINT_00366</name>
</gene>
<dbReference type="InterPro" id="IPR041542">
    <property type="entry name" value="GH43_C2"/>
</dbReference>
<dbReference type="EMBL" id="ABJL02000002">
    <property type="protein sequence ID" value="EDV07589.1"/>
    <property type="molecule type" value="Genomic_DNA"/>
</dbReference>
<dbReference type="SUPFAM" id="SSF49899">
    <property type="entry name" value="Concanavalin A-like lectins/glucanases"/>
    <property type="match status" value="1"/>
</dbReference>
<accession>B3C632</accession>
<dbReference type="Pfam" id="PF17851">
    <property type="entry name" value="GH43_C2"/>
    <property type="match status" value="1"/>
</dbReference>
<dbReference type="GO" id="GO:0004553">
    <property type="term" value="F:hydrolase activity, hydrolyzing O-glycosyl compounds"/>
    <property type="evidence" value="ECO:0007669"/>
    <property type="project" value="UniProtKB-ARBA"/>
</dbReference>
<dbReference type="GO" id="GO:0005975">
    <property type="term" value="P:carbohydrate metabolic process"/>
    <property type="evidence" value="ECO:0007669"/>
    <property type="project" value="UniProtKB-ARBA"/>
</dbReference>
<organism evidence="2 3">
    <name type="scientific">Bacteroides intestinalis DSM 17393</name>
    <dbReference type="NCBI Taxonomy" id="471870"/>
    <lineage>
        <taxon>Bacteria</taxon>
        <taxon>Pseudomonadati</taxon>
        <taxon>Bacteroidota</taxon>
        <taxon>Bacteroidia</taxon>
        <taxon>Bacteroidales</taxon>
        <taxon>Bacteroidaceae</taxon>
        <taxon>Bacteroides</taxon>
    </lineage>
</organism>
<dbReference type="Proteomes" id="UP000004596">
    <property type="component" value="Unassembled WGS sequence"/>
</dbReference>